<dbReference type="InterPro" id="IPR029057">
    <property type="entry name" value="PRTase-like"/>
</dbReference>
<sequence length="263" mass="30130">MPSLPFSPKRLNIQMIKYNTTMFSNYPQRVYNWLLGLVFPIRCLGCGKFDNYVCRGCLGAIIVKKNFECIGCKRNTHLGQTCYLCAKTNSLDQLLIVADYKNSLVEKIIKFLKYKFIPDLEHPLSILMKRYLKWLTLNKKFNVFEANPLLVPIPLHMKRLNWRGFDQSDLLAKNISDTFQMETANDVIKRTINTVPQVNVKERKERLKNLNGVFKILNKEKIIGREILLIDDVCTTGATLNECAKILKANGASKVVALVIARG</sequence>
<name>A0A1F8EEL6_9BACT</name>
<dbReference type="STRING" id="1802661.A2649_01555"/>
<dbReference type="EMBL" id="MGJB01000006">
    <property type="protein sequence ID" value="OGM99027.1"/>
    <property type="molecule type" value="Genomic_DNA"/>
</dbReference>
<accession>A0A1F8EEL6</accession>
<dbReference type="PANTHER" id="PTHR47505">
    <property type="entry name" value="DNA UTILIZATION PROTEIN YHGH"/>
    <property type="match status" value="1"/>
</dbReference>
<comment type="caution">
    <text evidence="3">The sequence shown here is derived from an EMBL/GenBank/DDBJ whole genome shotgun (WGS) entry which is preliminary data.</text>
</comment>
<proteinExistence type="inferred from homology"/>
<evidence type="ECO:0000313" key="4">
    <source>
        <dbReference type="Proteomes" id="UP000176893"/>
    </source>
</evidence>
<dbReference type="InterPro" id="IPR051910">
    <property type="entry name" value="ComF/GntX_DNA_util-trans"/>
</dbReference>
<evidence type="ECO:0000256" key="1">
    <source>
        <dbReference type="ARBA" id="ARBA00008007"/>
    </source>
</evidence>
<reference evidence="3 4" key="1">
    <citation type="journal article" date="2016" name="Nat. Commun.">
        <title>Thousands of microbial genomes shed light on interconnected biogeochemical processes in an aquifer system.</title>
        <authorList>
            <person name="Anantharaman K."/>
            <person name="Brown C.T."/>
            <person name="Hug L.A."/>
            <person name="Sharon I."/>
            <person name="Castelle C.J."/>
            <person name="Probst A.J."/>
            <person name="Thomas B.C."/>
            <person name="Singh A."/>
            <person name="Wilkins M.J."/>
            <person name="Karaoz U."/>
            <person name="Brodie E.L."/>
            <person name="Williams K.H."/>
            <person name="Hubbard S.S."/>
            <person name="Banfield J.F."/>
        </authorList>
    </citation>
    <scope>NUCLEOTIDE SEQUENCE [LARGE SCALE GENOMIC DNA]</scope>
</reference>
<dbReference type="CDD" id="cd06223">
    <property type="entry name" value="PRTases_typeI"/>
    <property type="match status" value="1"/>
</dbReference>
<dbReference type="Proteomes" id="UP000176893">
    <property type="component" value="Unassembled WGS sequence"/>
</dbReference>
<evidence type="ECO:0000313" key="3">
    <source>
        <dbReference type="EMBL" id="OGM99027.1"/>
    </source>
</evidence>
<feature type="domain" description="Phosphoribosyltransferase" evidence="2">
    <location>
        <begin position="203"/>
        <end position="260"/>
    </location>
</feature>
<evidence type="ECO:0000259" key="2">
    <source>
        <dbReference type="Pfam" id="PF00156"/>
    </source>
</evidence>
<dbReference type="AlphaFoldDB" id="A0A1F8EEL6"/>
<dbReference type="Pfam" id="PF00156">
    <property type="entry name" value="Pribosyltran"/>
    <property type="match status" value="1"/>
</dbReference>
<protein>
    <recommendedName>
        <fullName evidence="2">Phosphoribosyltransferase domain-containing protein</fullName>
    </recommendedName>
</protein>
<dbReference type="PANTHER" id="PTHR47505:SF1">
    <property type="entry name" value="DNA UTILIZATION PROTEIN YHGH"/>
    <property type="match status" value="1"/>
</dbReference>
<dbReference type="SUPFAM" id="SSF53271">
    <property type="entry name" value="PRTase-like"/>
    <property type="match status" value="1"/>
</dbReference>
<dbReference type="Gene3D" id="3.40.50.2020">
    <property type="match status" value="1"/>
</dbReference>
<gene>
    <name evidence="3" type="ORF">A2649_01555</name>
</gene>
<organism evidence="3 4">
    <name type="scientific">Candidatus Yanofskybacteria bacterium RIFCSPHIGHO2_01_FULL_41_26</name>
    <dbReference type="NCBI Taxonomy" id="1802661"/>
    <lineage>
        <taxon>Bacteria</taxon>
        <taxon>Candidatus Yanofskyibacteriota</taxon>
    </lineage>
</organism>
<dbReference type="InterPro" id="IPR000836">
    <property type="entry name" value="PRTase_dom"/>
</dbReference>
<comment type="similarity">
    <text evidence="1">Belongs to the ComF/GntX family.</text>
</comment>